<evidence type="ECO:0000313" key="6">
    <source>
        <dbReference type="EMBL" id="QQP56544.1"/>
    </source>
</evidence>
<protein>
    <recommendedName>
        <fullName evidence="5">Ig-like domain-containing protein</fullName>
    </recommendedName>
</protein>
<dbReference type="PROSITE" id="PS50835">
    <property type="entry name" value="IG_LIKE"/>
    <property type="match status" value="1"/>
</dbReference>
<keyword evidence="2" id="KW-0963">Cytoplasm</keyword>
<dbReference type="InterPro" id="IPR052385">
    <property type="entry name" value="Obscurin/Obscurin-like_Reg"/>
</dbReference>
<dbReference type="OrthoDB" id="6369542at2759"/>
<organism evidence="6 7">
    <name type="scientific">Caligus rogercresseyi</name>
    <name type="common">Sea louse</name>
    <dbReference type="NCBI Taxonomy" id="217165"/>
    <lineage>
        <taxon>Eukaryota</taxon>
        <taxon>Metazoa</taxon>
        <taxon>Ecdysozoa</taxon>
        <taxon>Arthropoda</taxon>
        <taxon>Crustacea</taxon>
        <taxon>Multicrustacea</taxon>
        <taxon>Hexanauplia</taxon>
        <taxon>Copepoda</taxon>
        <taxon>Siphonostomatoida</taxon>
        <taxon>Caligidae</taxon>
        <taxon>Caligus</taxon>
    </lineage>
</organism>
<evidence type="ECO:0000256" key="4">
    <source>
        <dbReference type="ARBA" id="ARBA00023157"/>
    </source>
</evidence>
<dbReference type="InterPro" id="IPR013783">
    <property type="entry name" value="Ig-like_fold"/>
</dbReference>
<dbReference type="InterPro" id="IPR003599">
    <property type="entry name" value="Ig_sub"/>
</dbReference>
<dbReference type="PANTHER" id="PTHR35971:SF5">
    <property type="entry name" value="OBSCURIN LIKE CYTOSKELETAL ADAPTOR 1"/>
    <property type="match status" value="1"/>
</dbReference>
<dbReference type="InterPro" id="IPR007110">
    <property type="entry name" value="Ig-like_dom"/>
</dbReference>
<keyword evidence="4" id="KW-1015">Disulfide bond</keyword>
<feature type="non-terminal residue" evidence="6">
    <location>
        <position position="297"/>
    </location>
</feature>
<evidence type="ECO:0000256" key="2">
    <source>
        <dbReference type="ARBA" id="ARBA00022490"/>
    </source>
</evidence>
<sequence length="297" mass="33547">EIHKSERFEWIHREDSYTLIIHNPTTEESGKFTLVAKNESQTFTTGGQLEVIPPDPEYYFEKKLMNKKTGMTNRSVKFSCTLNEPGANYRWTRNGAPLPKNSRYERSEKGEKLGLVMNKLVLEDAGVIGVEIMEYVKDGEDDICTCKLIVEEYPHKFTSKLEASNVVEGEDANFNINVEADDAERFSVVVDGKKRKLVLRNAALGDAGEITCATNKDSSSSTLRVAHDNKFIAELSSQNEGIERESHVFNLQVKDPSSPVDFYLNGKLIVPGADTRLIPKEHRLDCLERKAIIDQHH</sequence>
<dbReference type="Gene3D" id="2.60.40.10">
    <property type="entry name" value="Immunoglobulins"/>
    <property type="match status" value="3"/>
</dbReference>
<proteinExistence type="predicted"/>
<dbReference type="SUPFAM" id="SSF48726">
    <property type="entry name" value="Immunoglobulin"/>
    <property type="match status" value="3"/>
</dbReference>
<gene>
    <name evidence="6" type="ORF">FKW44_001238</name>
</gene>
<evidence type="ECO:0000259" key="5">
    <source>
        <dbReference type="PROSITE" id="PS50835"/>
    </source>
</evidence>
<keyword evidence="7" id="KW-1185">Reference proteome</keyword>
<dbReference type="EMBL" id="CP045890">
    <property type="protein sequence ID" value="QQP56544.1"/>
    <property type="molecule type" value="Genomic_DNA"/>
</dbReference>
<evidence type="ECO:0000256" key="1">
    <source>
        <dbReference type="ARBA" id="ARBA00004496"/>
    </source>
</evidence>
<dbReference type="AlphaFoldDB" id="A0A7T8KIH4"/>
<dbReference type="Proteomes" id="UP000595437">
    <property type="component" value="Chromosome 1"/>
</dbReference>
<comment type="subcellular location">
    <subcellularLocation>
        <location evidence="1">Cytoplasm</location>
    </subcellularLocation>
</comment>
<evidence type="ECO:0000256" key="3">
    <source>
        <dbReference type="ARBA" id="ARBA00022553"/>
    </source>
</evidence>
<dbReference type="SMART" id="SM00409">
    <property type="entry name" value="IG"/>
    <property type="match status" value="2"/>
</dbReference>
<keyword evidence="3" id="KW-0597">Phosphoprotein</keyword>
<dbReference type="PANTHER" id="PTHR35971">
    <property type="entry name" value="SI:DKEY-31G6.6"/>
    <property type="match status" value="1"/>
</dbReference>
<dbReference type="InterPro" id="IPR036179">
    <property type="entry name" value="Ig-like_dom_sf"/>
</dbReference>
<dbReference type="GO" id="GO:0005737">
    <property type="term" value="C:cytoplasm"/>
    <property type="evidence" value="ECO:0007669"/>
    <property type="project" value="UniProtKB-SubCell"/>
</dbReference>
<reference evidence="7" key="1">
    <citation type="submission" date="2021-01" db="EMBL/GenBank/DDBJ databases">
        <title>Caligus Genome Assembly.</title>
        <authorList>
            <person name="Gallardo-Escarate C."/>
        </authorList>
    </citation>
    <scope>NUCLEOTIDE SEQUENCE [LARGE SCALE GENOMIC DNA]</scope>
</reference>
<name>A0A7T8KIH4_CALRO</name>
<accession>A0A7T8KIH4</accession>
<feature type="domain" description="Ig-like" evidence="5">
    <location>
        <begin position="56"/>
        <end position="226"/>
    </location>
</feature>
<evidence type="ECO:0000313" key="7">
    <source>
        <dbReference type="Proteomes" id="UP000595437"/>
    </source>
</evidence>